<reference evidence="3" key="1">
    <citation type="journal article" date="2014" name="Int. J. Syst. Evol. Microbiol.">
        <title>Complete genome sequence of Corynebacterium casei LMG S-19264T (=DSM 44701T), isolated from a smear-ripened cheese.</title>
        <authorList>
            <consortium name="US DOE Joint Genome Institute (JGI-PGF)"/>
            <person name="Walter F."/>
            <person name="Albersmeier A."/>
            <person name="Kalinowski J."/>
            <person name="Ruckert C."/>
        </authorList>
    </citation>
    <scope>NUCLEOTIDE SEQUENCE</scope>
    <source>
        <strain evidence="3">CGMCC 4.7306</strain>
    </source>
</reference>
<feature type="region of interest" description="Disordered" evidence="1">
    <location>
        <begin position="393"/>
        <end position="463"/>
    </location>
</feature>
<evidence type="ECO:0000313" key="3">
    <source>
        <dbReference type="EMBL" id="GGL73633.1"/>
    </source>
</evidence>
<gene>
    <name evidence="3" type="ORF">GCM10011575_34970</name>
</gene>
<name>A0A917W603_9ACTN</name>
<feature type="transmembrane region" description="Helical" evidence="2">
    <location>
        <begin position="170"/>
        <end position="190"/>
    </location>
</feature>
<keyword evidence="2" id="KW-1133">Transmembrane helix</keyword>
<keyword evidence="4" id="KW-1185">Reference proteome</keyword>
<feature type="transmembrane region" description="Helical" evidence="2">
    <location>
        <begin position="196"/>
        <end position="214"/>
    </location>
</feature>
<keyword evidence="2" id="KW-0812">Transmembrane</keyword>
<accession>A0A917W603</accession>
<dbReference type="PANTHER" id="PTHR41771:SF1">
    <property type="entry name" value="MEMBRANE PROTEIN"/>
    <property type="match status" value="1"/>
</dbReference>
<feature type="transmembrane region" description="Helical" evidence="2">
    <location>
        <begin position="226"/>
        <end position="246"/>
    </location>
</feature>
<protein>
    <submittedName>
        <fullName evidence="3">Membrane protein</fullName>
    </submittedName>
</protein>
<dbReference type="Pfam" id="PF07907">
    <property type="entry name" value="YibE_F"/>
    <property type="match status" value="1"/>
</dbReference>
<feature type="transmembrane region" description="Helical" evidence="2">
    <location>
        <begin position="320"/>
        <end position="345"/>
    </location>
</feature>
<feature type="compositionally biased region" description="Basic and acidic residues" evidence="1">
    <location>
        <begin position="393"/>
        <end position="403"/>
    </location>
</feature>
<dbReference type="Proteomes" id="UP000613840">
    <property type="component" value="Unassembled WGS sequence"/>
</dbReference>
<reference evidence="3" key="2">
    <citation type="submission" date="2020-09" db="EMBL/GenBank/DDBJ databases">
        <authorList>
            <person name="Sun Q."/>
            <person name="Zhou Y."/>
        </authorList>
    </citation>
    <scope>NUCLEOTIDE SEQUENCE</scope>
    <source>
        <strain evidence="3">CGMCC 4.7306</strain>
    </source>
</reference>
<feature type="transmembrane region" description="Helical" evidence="2">
    <location>
        <begin position="12"/>
        <end position="35"/>
    </location>
</feature>
<evidence type="ECO:0000256" key="1">
    <source>
        <dbReference type="SAM" id="MobiDB-lite"/>
    </source>
</evidence>
<dbReference type="InterPro" id="IPR012507">
    <property type="entry name" value="YibE_F"/>
</dbReference>
<dbReference type="EMBL" id="BMMZ01000009">
    <property type="protein sequence ID" value="GGL73633.1"/>
    <property type="molecule type" value="Genomic_DNA"/>
</dbReference>
<dbReference type="PANTHER" id="PTHR41771">
    <property type="entry name" value="MEMBRANE PROTEIN-RELATED"/>
    <property type="match status" value="1"/>
</dbReference>
<proteinExistence type="predicted"/>
<feature type="transmembrane region" description="Helical" evidence="2">
    <location>
        <begin position="146"/>
        <end position="163"/>
    </location>
</feature>
<organism evidence="3 4">
    <name type="scientific">Microlunatus endophyticus</name>
    <dbReference type="NCBI Taxonomy" id="1716077"/>
    <lineage>
        <taxon>Bacteria</taxon>
        <taxon>Bacillati</taxon>
        <taxon>Actinomycetota</taxon>
        <taxon>Actinomycetes</taxon>
        <taxon>Propionibacteriales</taxon>
        <taxon>Propionibacteriaceae</taxon>
        <taxon>Microlunatus</taxon>
    </lineage>
</organism>
<comment type="caution">
    <text evidence="3">The sequence shown here is derived from an EMBL/GenBank/DDBJ whole genome shotgun (WGS) entry which is preliminary data.</text>
</comment>
<dbReference type="AlphaFoldDB" id="A0A917W603"/>
<keyword evidence="2" id="KW-0472">Membrane</keyword>
<evidence type="ECO:0000256" key="2">
    <source>
        <dbReference type="SAM" id="Phobius"/>
    </source>
</evidence>
<sequence>MGVAAARRQRRALRLMIIILVPLAAATAIGLYALWPRDVSAHLQENASQYSVPGLTLPTGEITKVQPISCSGQVGYIPDTAGDGKCAKLTVRVLEGPGEGQLTRVTLTQAQFASGATVGQKVKLARVPGGSRAQASYEFSDFERTVPLFAFGLLFALAVIVVARWRGLAAMVGLGFAGFVLIRFMFPALVSGENPILVALVGSSAIVFVVLYAAHGFSTRTTTALVGTLFGLLLTAALGWVATRWGHLTGVVTEDDYLLAASAPDLRLAAVVMSGMIVAGLGVLNDVTVTQASAVWELAAADREPRKLFSRAMRIGRDHIASSVYTIAFATAGAGLSTLLLITVYRRPLGEVAQTEALSEEILRTLVGAIGLVLAMPLTTMIGVAVVRASRHADQPDQADTRPGRPVTEVSTVAPRPTPGVRTARTRTQEAALPRPSERAGAPRPPKQRKSAMTFDDLFGDDL</sequence>
<feature type="transmembrane region" description="Helical" evidence="2">
    <location>
        <begin position="266"/>
        <end position="284"/>
    </location>
</feature>
<evidence type="ECO:0000313" key="4">
    <source>
        <dbReference type="Proteomes" id="UP000613840"/>
    </source>
</evidence>
<feature type="transmembrane region" description="Helical" evidence="2">
    <location>
        <begin position="365"/>
        <end position="387"/>
    </location>
</feature>